<keyword evidence="1" id="KW-0479">Metal-binding</keyword>
<name>A0A921UXE2_SORBI</name>
<proteinExistence type="predicted"/>
<feature type="domain" description="RanBP2-type" evidence="6">
    <location>
        <begin position="376"/>
        <end position="405"/>
    </location>
</feature>
<dbReference type="PROSITE" id="PS50199">
    <property type="entry name" value="ZF_RANBP2_2"/>
    <property type="match status" value="3"/>
</dbReference>
<dbReference type="PANTHER" id="PTHR23111">
    <property type="entry name" value="ZINC FINGER PROTEIN"/>
    <property type="match status" value="1"/>
</dbReference>
<dbReference type="Proteomes" id="UP000807115">
    <property type="component" value="Chromosome 1"/>
</dbReference>
<dbReference type="OrthoDB" id="448399at2759"/>
<dbReference type="PROSITE" id="PS01358">
    <property type="entry name" value="ZF_RANBP2_1"/>
    <property type="match status" value="3"/>
</dbReference>
<evidence type="ECO:0000256" key="2">
    <source>
        <dbReference type="ARBA" id="ARBA00022771"/>
    </source>
</evidence>
<dbReference type="AlphaFoldDB" id="A0A921UXE2"/>
<gene>
    <name evidence="7" type="ORF">BDA96_01G124600</name>
</gene>
<feature type="compositionally biased region" description="Basic and acidic residues" evidence="5">
    <location>
        <begin position="425"/>
        <end position="436"/>
    </location>
</feature>
<feature type="compositionally biased region" description="Polar residues" evidence="5">
    <location>
        <begin position="543"/>
        <end position="556"/>
    </location>
</feature>
<reference evidence="7" key="1">
    <citation type="journal article" date="2019" name="BMC Genomics">
        <title>A new reference genome for Sorghum bicolor reveals high levels of sequence similarity between sweet and grain genotypes: implications for the genetics of sugar metabolism.</title>
        <authorList>
            <person name="Cooper E.A."/>
            <person name="Brenton Z.W."/>
            <person name="Flinn B.S."/>
            <person name="Jenkins J."/>
            <person name="Shu S."/>
            <person name="Flowers D."/>
            <person name="Luo F."/>
            <person name="Wang Y."/>
            <person name="Xia P."/>
            <person name="Barry K."/>
            <person name="Daum C."/>
            <person name="Lipzen A."/>
            <person name="Yoshinaga Y."/>
            <person name="Schmutz J."/>
            <person name="Saski C."/>
            <person name="Vermerris W."/>
            <person name="Kresovich S."/>
        </authorList>
    </citation>
    <scope>NUCLEOTIDE SEQUENCE</scope>
</reference>
<dbReference type="SMART" id="SM00547">
    <property type="entry name" value="ZnF_RBZ"/>
    <property type="match status" value="3"/>
</dbReference>
<accession>A0A921UXE2</accession>
<comment type="caution">
    <text evidence="7">The sequence shown here is derived from an EMBL/GenBank/DDBJ whole genome shotgun (WGS) entry which is preliminary data.</text>
</comment>
<dbReference type="Gene3D" id="4.10.1060.10">
    <property type="entry name" value="Zinc finger, RanBP2-type"/>
    <property type="match status" value="3"/>
</dbReference>
<protein>
    <recommendedName>
        <fullName evidence="6">RanBP2-type domain-containing protein</fullName>
    </recommendedName>
</protein>
<evidence type="ECO:0000256" key="1">
    <source>
        <dbReference type="ARBA" id="ARBA00022723"/>
    </source>
</evidence>
<evidence type="ECO:0000256" key="4">
    <source>
        <dbReference type="PROSITE-ProRule" id="PRU00322"/>
    </source>
</evidence>
<evidence type="ECO:0000256" key="3">
    <source>
        <dbReference type="ARBA" id="ARBA00022833"/>
    </source>
</evidence>
<dbReference type="Gramene" id="EER93589">
    <property type="protein sequence ID" value="EER93589"/>
    <property type="gene ID" value="SORBI_3001G119600"/>
</dbReference>
<feature type="domain" description="RanBP2-type" evidence="6">
    <location>
        <begin position="343"/>
        <end position="372"/>
    </location>
</feature>
<feature type="domain" description="RanBP2-type" evidence="6">
    <location>
        <begin position="304"/>
        <end position="333"/>
    </location>
</feature>
<dbReference type="GO" id="GO:0008270">
    <property type="term" value="F:zinc ion binding"/>
    <property type="evidence" value="ECO:0007669"/>
    <property type="project" value="UniProtKB-KW"/>
</dbReference>
<dbReference type="InterPro" id="IPR001876">
    <property type="entry name" value="Znf_RanBP2"/>
</dbReference>
<keyword evidence="3" id="KW-0862">Zinc</keyword>
<reference evidence="7" key="2">
    <citation type="submission" date="2020-10" db="EMBL/GenBank/DDBJ databases">
        <authorList>
            <person name="Cooper E.A."/>
            <person name="Brenton Z.W."/>
            <person name="Flinn B.S."/>
            <person name="Jenkins J."/>
            <person name="Shu S."/>
            <person name="Flowers D."/>
            <person name="Luo F."/>
            <person name="Wang Y."/>
            <person name="Xia P."/>
            <person name="Barry K."/>
            <person name="Daum C."/>
            <person name="Lipzen A."/>
            <person name="Yoshinaga Y."/>
            <person name="Schmutz J."/>
            <person name="Saski C."/>
            <person name="Vermerris W."/>
            <person name="Kresovich S."/>
        </authorList>
    </citation>
    <scope>NUCLEOTIDE SEQUENCE</scope>
</reference>
<dbReference type="KEGG" id="sbi:8062922"/>
<evidence type="ECO:0000313" key="8">
    <source>
        <dbReference type="Proteomes" id="UP000807115"/>
    </source>
</evidence>
<evidence type="ECO:0000259" key="6">
    <source>
        <dbReference type="PROSITE" id="PS50199"/>
    </source>
</evidence>
<sequence>MTASSSRLLKLTLSSYFLRSCRIASSSLLPTTFRGHPGPLHSLRFCSAVPAVVDVAADPAVAAVSAGHPWPEWGDFLDKLRAKGYFEQGVPSSGVSSGEGAAGVRDAAVAAASEDAAAAASGNTVVAAVDSAVSLEDIYRFRDENRVKNACLKFARDRFDLLSSLPKQDIQAIVKCGCPNKNRKPVNSAKRLREFVQVKEEDACSICKFRESCDKAFITPDAEAEVKTVDVVRILLSYAMDKNLSGENSVIESVQESAKKLLSKLTELSDTKIDESLPKPASQAPRKAQGSDGKGRETTAVEMKKGDWLCTNCNFLNFARNVRCRECKADGPKKIEVAMAEMKMGDWICTQCQFMNFSRNNICFKCEEPRPKRQLNPGEWECPSCDYVNFRRNILCKKCNQDRPEDDTQDSQLGLRKTRGAGKSRRFDYIDQKSDNDYDASPYEGFRKRGASMRKPDQRRTTARSRGFDDLEDDYNASPYEGFRKRGASMRKPDQRRTTAKSSGFDDLEDGLLTAKSRRAKEDEDDEVLPYEGVRKHVVSRRATPSQRRFTAARNQ</sequence>
<dbReference type="EMBL" id="CM027680">
    <property type="protein sequence ID" value="KAG0547947.1"/>
    <property type="molecule type" value="Genomic_DNA"/>
</dbReference>
<dbReference type="SUPFAM" id="SSF90209">
    <property type="entry name" value="Ran binding protein zinc finger-like"/>
    <property type="match status" value="3"/>
</dbReference>
<organism evidence="7 8">
    <name type="scientific">Sorghum bicolor</name>
    <name type="common">Sorghum</name>
    <name type="synonym">Sorghum vulgare</name>
    <dbReference type="NCBI Taxonomy" id="4558"/>
    <lineage>
        <taxon>Eukaryota</taxon>
        <taxon>Viridiplantae</taxon>
        <taxon>Streptophyta</taxon>
        <taxon>Embryophyta</taxon>
        <taxon>Tracheophyta</taxon>
        <taxon>Spermatophyta</taxon>
        <taxon>Magnoliopsida</taxon>
        <taxon>Liliopsida</taxon>
        <taxon>Poales</taxon>
        <taxon>Poaceae</taxon>
        <taxon>PACMAD clade</taxon>
        <taxon>Panicoideae</taxon>
        <taxon>Andropogonodae</taxon>
        <taxon>Andropogoneae</taxon>
        <taxon>Sorghinae</taxon>
        <taxon>Sorghum</taxon>
    </lineage>
</organism>
<dbReference type="OMA" id="QCTFMNF"/>
<dbReference type="InterPro" id="IPR036443">
    <property type="entry name" value="Znf_RanBP2_sf"/>
</dbReference>
<dbReference type="Pfam" id="PF00641">
    <property type="entry name" value="Zn_ribbon_RanBP"/>
    <property type="match status" value="2"/>
</dbReference>
<feature type="region of interest" description="Disordered" evidence="5">
    <location>
        <begin position="424"/>
        <end position="556"/>
    </location>
</feature>
<evidence type="ECO:0000256" key="5">
    <source>
        <dbReference type="SAM" id="MobiDB-lite"/>
    </source>
</evidence>
<keyword evidence="2 4" id="KW-0863">Zinc-finger</keyword>
<feature type="region of interest" description="Disordered" evidence="5">
    <location>
        <begin position="273"/>
        <end position="298"/>
    </location>
</feature>
<evidence type="ECO:0000313" key="7">
    <source>
        <dbReference type="EMBL" id="KAG0547947.1"/>
    </source>
</evidence>
<dbReference type="PANTHER" id="PTHR23111:SF40">
    <property type="entry name" value="RNA-BINDING PROTEIN INVOLVED IN HETEROCHROMATIN ASSEMBLY-RELATED"/>
    <property type="match status" value="1"/>
</dbReference>